<dbReference type="AlphaFoldDB" id="A0A0K2TAZ1"/>
<proteinExistence type="predicted"/>
<evidence type="ECO:0000313" key="1">
    <source>
        <dbReference type="EMBL" id="CDW23229.1"/>
    </source>
</evidence>
<sequence length="43" mass="5192">MNHLAKQDLNLYRYKRTGRQSLKPLDRVKRVTCCKIFLNNLEN</sequence>
<dbReference type="EMBL" id="HACA01005868">
    <property type="protein sequence ID" value="CDW23229.1"/>
    <property type="molecule type" value="Transcribed_RNA"/>
</dbReference>
<reference evidence="1" key="1">
    <citation type="submission" date="2014-05" db="EMBL/GenBank/DDBJ databases">
        <authorList>
            <person name="Chronopoulou M."/>
        </authorList>
    </citation>
    <scope>NUCLEOTIDE SEQUENCE</scope>
    <source>
        <tissue evidence="1">Whole organism</tissue>
    </source>
</reference>
<name>A0A0K2TAZ1_LEPSM</name>
<accession>A0A0K2TAZ1</accession>
<organism evidence="1">
    <name type="scientific">Lepeophtheirus salmonis</name>
    <name type="common">Salmon louse</name>
    <name type="synonym">Caligus salmonis</name>
    <dbReference type="NCBI Taxonomy" id="72036"/>
    <lineage>
        <taxon>Eukaryota</taxon>
        <taxon>Metazoa</taxon>
        <taxon>Ecdysozoa</taxon>
        <taxon>Arthropoda</taxon>
        <taxon>Crustacea</taxon>
        <taxon>Multicrustacea</taxon>
        <taxon>Hexanauplia</taxon>
        <taxon>Copepoda</taxon>
        <taxon>Siphonostomatoida</taxon>
        <taxon>Caligidae</taxon>
        <taxon>Lepeophtheirus</taxon>
    </lineage>
</organism>
<protein>
    <submittedName>
        <fullName evidence="1">Uncharacterized protein</fullName>
    </submittedName>
</protein>